<dbReference type="RefSeq" id="XP_024728330.1">
    <property type="nucleotide sequence ID" value="XM_024885361.1"/>
</dbReference>
<proteinExistence type="predicted"/>
<name>A0A2J6SKY2_9HELO</name>
<feature type="signal peptide" evidence="1">
    <location>
        <begin position="1"/>
        <end position="19"/>
    </location>
</feature>
<accession>A0A2J6SKY2</accession>
<keyword evidence="1" id="KW-0732">Signal</keyword>
<evidence type="ECO:0000313" key="4">
    <source>
        <dbReference type="Proteomes" id="UP000235371"/>
    </source>
</evidence>
<dbReference type="InterPro" id="IPR057229">
    <property type="entry name" value="DUF7907"/>
</dbReference>
<evidence type="ECO:0000256" key="1">
    <source>
        <dbReference type="SAM" id="SignalP"/>
    </source>
</evidence>
<organism evidence="3 4">
    <name type="scientific">Hyaloscypha bicolor E</name>
    <dbReference type="NCBI Taxonomy" id="1095630"/>
    <lineage>
        <taxon>Eukaryota</taxon>
        <taxon>Fungi</taxon>
        <taxon>Dikarya</taxon>
        <taxon>Ascomycota</taxon>
        <taxon>Pezizomycotina</taxon>
        <taxon>Leotiomycetes</taxon>
        <taxon>Helotiales</taxon>
        <taxon>Hyaloscyphaceae</taxon>
        <taxon>Hyaloscypha</taxon>
        <taxon>Hyaloscypha bicolor</taxon>
    </lineage>
</organism>
<feature type="domain" description="DUF7907" evidence="2">
    <location>
        <begin position="25"/>
        <end position="197"/>
    </location>
</feature>
<dbReference type="InParanoid" id="A0A2J6SKY2"/>
<keyword evidence="4" id="KW-1185">Reference proteome</keyword>
<protein>
    <recommendedName>
        <fullName evidence="2">DUF7907 domain-containing protein</fullName>
    </recommendedName>
</protein>
<dbReference type="EMBL" id="KZ613912">
    <property type="protein sequence ID" value="PMD51426.1"/>
    <property type="molecule type" value="Genomic_DNA"/>
</dbReference>
<sequence>MQASILSLVLVLGASQVVAQYTNQSAPFNLILCSSNATLNGALLGACHEGAAIEGLCPSIGGNASASYNQFTFNYTSKQTPDPVFGITGLLTWELRGGNFNLSSPMSISTSLTSNVAVPLFTPGSQFTSIGFDNDNMLFIPQYYDDTVVPPKFGSKPLQRWYACTTQDTYLYTTLAWVIGTQSPENPSCQKVEVKRVFV</sequence>
<reference evidence="3 4" key="1">
    <citation type="submission" date="2016-04" db="EMBL/GenBank/DDBJ databases">
        <title>A degradative enzymes factory behind the ericoid mycorrhizal symbiosis.</title>
        <authorList>
            <consortium name="DOE Joint Genome Institute"/>
            <person name="Martino E."/>
            <person name="Morin E."/>
            <person name="Grelet G."/>
            <person name="Kuo A."/>
            <person name="Kohler A."/>
            <person name="Daghino S."/>
            <person name="Barry K."/>
            <person name="Choi C."/>
            <person name="Cichocki N."/>
            <person name="Clum A."/>
            <person name="Copeland A."/>
            <person name="Hainaut M."/>
            <person name="Haridas S."/>
            <person name="Labutti K."/>
            <person name="Lindquist E."/>
            <person name="Lipzen A."/>
            <person name="Khouja H.-R."/>
            <person name="Murat C."/>
            <person name="Ohm R."/>
            <person name="Olson A."/>
            <person name="Spatafora J."/>
            <person name="Veneault-Fourrey C."/>
            <person name="Henrissat B."/>
            <person name="Grigoriev I."/>
            <person name="Martin F."/>
            <person name="Perotto S."/>
        </authorList>
    </citation>
    <scope>NUCLEOTIDE SEQUENCE [LARGE SCALE GENOMIC DNA]</scope>
    <source>
        <strain evidence="3 4">E</strain>
    </source>
</reference>
<dbReference type="Pfam" id="PF25484">
    <property type="entry name" value="DUF7907"/>
    <property type="match status" value="1"/>
</dbReference>
<dbReference type="Proteomes" id="UP000235371">
    <property type="component" value="Unassembled WGS sequence"/>
</dbReference>
<dbReference type="OrthoDB" id="3515453at2759"/>
<evidence type="ECO:0000313" key="3">
    <source>
        <dbReference type="EMBL" id="PMD51426.1"/>
    </source>
</evidence>
<dbReference type="AlphaFoldDB" id="A0A2J6SKY2"/>
<feature type="chain" id="PRO_5014349864" description="DUF7907 domain-containing protein" evidence="1">
    <location>
        <begin position="20"/>
        <end position="199"/>
    </location>
</feature>
<dbReference type="STRING" id="1095630.A0A2J6SKY2"/>
<gene>
    <name evidence="3" type="ORF">K444DRAFT_647578</name>
</gene>
<evidence type="ECO:0000259" key="2">
    <source>
        <dbReference type="Pfam" id="PF25484"/>
    </source>
</evidence>
<dbReference type="GeneID" id="36593438"/>